<accession>A0A4Q9KLG6</accession>
<evidence type="ECO:0000313" key="1">
    <source>
        <dbReference type="EMBL" id="TBT95367.1"/>
    </source>
</evidence>
<comment type="caution">
    <text evidence="1">The sequence shown here is derived from an EMBL/GenBank/DDBJ whole genome shotgun (WGS) entry which is preliminary data.</text>
</comment>
<organism evidence="1 2">
    <name type="scientific">Propioniciclava tarda</name>
    <dbReference type="NCBI Taxonomy" id="433330"/>
    <lineage>
        <taxon>Bacteria</taxon>
        <taxon>Bacillati</taxon>
        <taxon>Actinomycetota</taxon>
        <taxon>Actinomycetes</taxon>
        <taxon>Propionibacteriales</taxon>
        <taxon>Propionibacteriaceae</taxon>
        <taxon>Propioniciclava</taxon>
    </lineage>
</organism>
<name>A0A4Q9KLG6_PROTD</name>
<protein>
    <submittedName>
        <fullName evidence="1">Uncharacterized protein</fullName>
    </submittedName>
</protein>
<dbReference type="Proteomes" id="UP000291933">
    <property type="component" value="Unassembled WGS sequence"/>
</dbReference>
<dbReference type="OrthoDB" id="8960859at2"/>
<dbReference type="AlphaFoldDB" id="A0A4Q9KLG6"/>
<reference evidence="1 2" key="1">
    <citation type="submission" date="2019-01" db="EMBL/GenBank/DDBJ databases">
        <title>Lactibacter flavus gen. nov., sp. nov., a novel bacterium of the family Propionibacteriaceae isolated from raw milk and dairy products.</title>
        <authorList>
            <person name="Huptas C."/>
            <person name="Wenning M."/>
            <person name="Breitenwieser F."/>
            <person name="Doll E."/>
            <person name="Von Neubeck M."/>
            <person name="Busse H.-J."/>
            <person name="Scherer S."/>
        </authorList>
    </citation>
    <scope>NUCLEOTIDE SEQUENCE [LARGE SCALE GENOMIC DNA]</scope>
    <source>
        <strain evidence="1 2">DSM 22130</strain>
    </source>
</reference>
<evidence type="ECO:0000313" key="2">
    <source>
        <dbReference type="Proteomes" id="UP000291933"/>
    </source>
</evidence>
<sequence length="250" mass="26207">MVNIDIPVSPALQTALEPLSCSVIELPHATPLKVELPFGGSMNAFVDMSKGIPNDCSMNFNLLLQMAPLLAALDCPMKILKLLKPLIDIIKAVPSLDPIKIGEAMPEFLDAALDVSACFVAFAKVPLMVMDILRLIRSVLNCLLGQLETLRNLMNGLALRFGEAEGNPDLLATLDCAQKNANAQAAALTSSIDPIAGILALVTTIAGIAGMQLDIKLETGGAPPESTEALDAVITVLRSAVDAIDAIVGS</sequence>
<dbReference type="RefSeq" id="WP_131171663.1">
    <property type="nucleotide sequence ID" value="NZ_FXTL01000019.1"/>
</dbReference>
<keyword evidence="2" id="KW-1185">Reference proteome</keyword>
<proteinExistence type="predicted"/>
<dbReference type="EMBL" id="SDMR01000005">
    <property type="protein sequence ID" value="TBT95367.1"/>
    <property type="molecule type" value="Genomic_DNA"/>
</dbReference>
<gene>
    <name evidence="1" type="ORF">ET996_06040</name>
</gene>